<dbReference type="AlphaFoldDB" id="A0A844YEV2"/>
<protein>
    <recommendedName>
        <fullName evidence="4">Ubiquinone biosynthesis protein</fullName>
    </recommendedName>
</protein>
<gene>
    <name evidence="2" type="ORF">GRI48_01055</name>
</gene>
<name>A0A844YEV2_9SPHN</name>
<dbReference type="OrthoDB" id="9775927at2"/>
<dbReference type="EMBL" id="WTYN01000001">
    <property type="protein sequence ID" value="MXO61588.1"/>
    <property type="molecule type" value="Genomic_DNA"/>
</dbReference>
<comment type="caution">
    <text evidence="2">The sequence shown here is derived from an EMBL/GenBank/DDBJ whole genome shotgun (WGS) entry which is preliminary data.</text>
</comment>
<reference evidence="2 3" key="1">
    <citation type="submission" date="2019-12" db="EMBL/GenBank/DDBJ databases">
        <title>Genomic-based taxomic classification of the family Erythrobacteraceae.</title>
        <authorList>
            <person name="Xu L."/>
        </authorList>
    </citation>
    <scope>NUCLEOTIDE SEQUENCE [LARGE SCALE GENOMIC DNA]</scope>
    <source>
        <strain evidence="2 3">MCCC 1A09965</strain>
    </source>
</reference>
<dbReference type="Proteomes" id="UP000445582">
    <property type="component" value="Unassembled WGS sequence"/>
</dbReference>
<feature type="region of interest" description="Disordered" evidence="1">
    <location>
        <begin position="1"/>
        <end position="31"/>
    </location>
</feature>
<proteinExistence type="predicted"/>
<dbReference type="RefSeq" id="WP_160670132.1">
    <property type="nucleotide sequence ID" value="NZ_WTYN01000001.1"/>
</dbReference>
<dbReference type="GO" id="GO:0006744">
    <property type="term" value="P:ubiquinone biosynthetic process"/>
    <property type="evidence" value="ECO:0007669"/>
    <property type="project" value="InterPro"/>
</dbReference>
<keyword evidence="3" id="KW-1185">Reference proteome</keyword>
<organism evidence="2 3">
    <name type="scientific">Qipengyuania oceanensis</name>
    <dbReference type="NCBI Taxonomy" id="1463597"/>
    <lineage>
        <taxon>Bacteria</taxon>
        <taxon>Pseudomonadati</taxon>
        <taxon>Pseudomonadota</taxon>
        <taxon>Alphaproteobacteria</taxon>
        <taxon>Sphingomonadales</taxon>
        <taxon>Erythrobacteraceae</taxon>
        <taxon>Qipengyuania</taxon>
    </lineage>
</organism>
<evidence type="ECO:0008006" key="4">
    <source>
        <dbReference type="Google" id="ProtNLM"/>
    </source>
</evidence>
<sequence length="281" mass="31643">MTDASVISRDATGVECAPDGTPLRAPERPEPKYEPLKAWHHFRELLKDKEDTAEVFKIFEALPHKDFMPRVRNLMLSEQGEKLRATEGYLPSILDDHDALRRLPAGSVAHAYCDFMEREGLSAAGLVEESEKSGRPTYDDLIQFYGFRLRDTHDLMHVLTGYGRDGLGEQCVLLFTHGQNPSHGHLLIGYAGAVHMKKTVKSKAPVFKAVRQAHRTGVACPSIVGMSIRELLAMDLAEARKQFNIPTPSWYHECHRIWRSEGIDPYDLLAPRRESEELAAA</sequence>
<evidence type="ECO:0000313" key="2">
    <source>
        <dbReference type="EMBL" id="MXO61588.1"/>
    </source>
</evidence>
<accession>A0A844YEV2</accession>
<dbReference type="InterPro" id="IPR007715">
    <property type="entry name" value="Coq4"/>
</dbReference>
<evidence type="ECO:0000313" key="3">
    <source>
        <dbReference type="Proteomes" id="UP000445582"/>
    </source>
</evidence>
<evidence type="ECO:0000256" key="1">
    <source>
        <dbReference type="SAM" id="MobiDB-lite"/>
    </source>
</evidence>
<dbReference type="Pfam" id="PF05019">
    <property type="entry name" value="Coq4"/>
    <property type="match status" value="1"/>
</dbReference>